<feature type="domain" description="SGNH hydrolase-type esterase" evidence="2">
    <location>
        <begin position="43"/>
        <end position="232"/>
    </location>
</feature>
<dbReference type="Pfam" id="PF13472">
    <property type="entry name" value="Lipase_GDSL_2"/>
    <property type="match status" value="1"/>
</dbReference>
<reference evidence="3" key="2">
    <citation type="journal article" date="2022" name="Microbiol. Resour. Announc.">
        <title>Metagenome Sequencing to Explore Phylogenomics of Terrestrial Cyanobacteria.</title>
        <authorList>
            <person name="Ward R.D."/>
            <person name="Stajich J.E."/>
            <person name="Johansen J.R."/>
            <person name="Huntemann M."/>
            <person name="Clum A."/>
            <person name="Foster B."/>
            <person name="Foster B."/>
            <person name="Roux S."/>
            <person name="Palaniappan K."/>
            <person name="Varghese N."/>
            <person name="Mukherjee S."/>
            <person name="Reddy T.B.K."/>
            <person name="Daum C."/>
            <person name="Copeland A."/>
            <person name="Chen I.A."/>
            <person name="Ivanova N.N."/>
            <person name="Kyrpides N.C."/>
            <person name="Shapiro N."/>
            <person name="Eloe-Fadrosh E.A."/>
            <person name="Pietrasiak N."/>
        </authorList>
    </citation>
    <scope>NUCLEOTIDE SEQUENCE</scope>
    <source>
        <strain evidence="3">GSE-TBD4-15B</strain>
    </source>
</reference>
<dbReference type="SUPFAM" id="SSF52266">
    <property type="entry name" value="SGNH hydrolase"/>
    <property type="match status" value="1"/>
</dbReference>
<feature type="region of interest" description="Disordered" evidence="1">
    <location>
        <begin position="1"/>
        <end position="22"/>
    </location>
</feature>
<name>A0A951PBR2_9CYAN</name>
<reference evidence="3" key="1">
    <citation type="submission" date="2021-05" db="EMBL/GenBank/DDBJ databases">
        <authorList>
            <person name="Pietrasiak N."/>
            <person name="Ward R."/>
            <person name="Stajich J.E."/>
            <person name="Kurbessoian T."/>
        </authorList>
    </citation>
    <scope>NUCLEOTIDE SEQUENCE</scope>
    <source>
        <strain evidence="3">GSE-TBD4-15B</strain>
    </source>
</reference>
<dbReference type="AlphaFoldDB" id="A0A951PBR2"/>
<dbReference type="Proteomes" id="UP000707356">
    <property type="component" value="Unassembled WGS sequence"/>
</dbReference>
<organism evidence="3 4">
    <name type="scientific">Pegethrix bostrychoides GSE-TBD4-15B</name>
    <dbReference type="NCBI Taxonomy" id="2839662"/>
    <lineage>
        <taxon>Bacteria</taxon>
        <taxon>Bacillati</taxon>
        <taxon>Cyanobacteriota</taxon>
        <taxon>Cyanophyceae</taxon>
        <taxon>Oculatellales</taxon>
        <taxon>Oculatellaceae</taxon>
        <taxon>Pegethrix</taxon>
    </lineage>
</organism>
<dbReference type="PANTHER" id="PTHR30383">
    <property type="entry name" value="THIOESTERASE 1/PROTEASE 1/LYSOPHOSPHOLIPASE L1"/>
    <property type="match status" value="1"/>
</dbReference>
<evidence type="ECO:0000259" key="2">
    <source>
        <dbReference type="Pfam" id="PF13472"/>
    </source>
</evidence>
<comment type="caution">
    <text evidence="3">The sequence shown here is derived from an EMBL/GenBank/DDBJ whole genome shotgun (WGS) entry which is preliminary data.</text>
</comment>
<dbReference type="EMBL" id="JAHHHV010000071">
    <property type="protein sequence ID" value="MBW4466807.1"/>
    <property type="molecule type" value="Genomic_DNA"/>
</dbReference>
<dbReference type="PANTHER" id="PTHR30383:SF5">
    <property type="entry name" value="SGNH HYDROLASE-TYPE ESTERASE DOMAIN-CONTAINING PROTEIN"/>
    <property type="match status" value="1"/>
</dbReference>
<evidence type="ECO:0000256" key="1">
    <source>
        <dbReference type="SAM" id="MobiDB-lite"/>
    </source>
</evidence>
<gene>
    <name evidence="3" type="ORF">KME07_15395</name>
</gene>
<evidence type="ECO:0000313" key="4">
    <source>
        <dbReference type="Proteomes" id="UP000707356"/>
    </source>
</evidence>
<dbReference type="InterPro" id="IPR051532">
    <property type="entry name" value="Ester_Hydrolysis_Enzymes"/>
</dbReference>
<proteinExistence type="predicted"/>
<dbReference type="GO" id="GO:0004622">
    <property type="term" value="F:phosphatidylcholine lysophospholipase activity"/>
    <property type="evidence" value="ECO:0007669"/>
    <property type="project" value="TreeGrafter"/>
</dbReference>
<evidence type="ECO:0000313" key="3">
    <source>
        <dbReference type="EMBL" id="MBW4466807.1"/>
    </source>
</evidence>
<dbReference type="Gene3D" id="3.40.50.1110">
    <property type="entry name" value="SGNH hydrolase"/>
    <property type="match status" value="1"/>
</dbReference>
<dbReference type="InterPro" id="IPR036514">
    <property type="entry name" value="SGNH_hydro_sf"/>
</dbReference>
<protein>
    <submittedName>
        <fullName evidence="3">G-D-S-L family lipolytic protein</fullName>
    </submittedName>
</protein>
<sequence length="255" mass="29010">MRTLGNPALPVRPNPQISPNDLLSPTALHPITVSQPASLRFVALGDSLIYGFGDPEGGGWVERLRRHWMTPESPSHALYSLGVRGDRVRQVAQRIESEFRNRGELRHRVPDVIILSVGLNDSARLGRRDGKNFTAFEEFQTDLEVLLERSQQLCSVLFVGMTPIDEAKMPFSNCLYYNHDDQRRYRDATQLACQTRQIPYLDILEQWHNRGEAWWCDRLTQDGLHPNSAGYASLLQDFIAWEAVQSWIGSELPAV</sequence>
<dbReference type="InterPro" id="IPR013830">
    <property type="entry name" value="SGNH_hydro"/>
</dbReference>
<accession>A0A951PBR2</accession>